<evidence type="ECO:0000256" key="4">
    <source>
        <dbReference type="ARBA" id="ARBA00022989"/>
    </source>
</evidence>
<evidence type="ECO:0000313" key="11">
    <source>
        <dbReference type="EnsemblMetazoa" id="CPIJ018140-PA"/>
    </source>
</evidence>
<sequence>MEPAITSFMDVVEASKGHDGTTQSAEEGPAGSNGDSKSSIPLVWLLLIATTVLFIVLYETILVLVEKPDPARCPRSPLDCVGVMLAMSLPWIPRSTVCRAYFWLWSVFCVHVAIFYQSKMIDILKRPLDGHQISTVAELLDSGMVIGFPANFAIHLERLNGSAERILQRRLECTSETCLAMVGGARPFATIGNRSLIEAGYLAAVTRIFLAHTRNATRQVEDHVAQVVPLRLSHFQGAYFVLALGCALAAVCCGGEIAIGKVRKRMRRVVVYPFVV</sequence>
<dbReference type="HOGENOM" id="CLU_1009201_0_0_1"/>
<evidence type="ECO:0000256" key="2">
    <source>
        <dbReference type="ARBA" id="ARBA00022475"/>
    </source>
</evidence>
<evidence type="ECO:0000256" key="7">
    <source>
        <dbReference type="ARBA" id="ARBA00023180"/>
    </source>
</evidence>
<evidence type="ECO:0000256" key="8">
    <source>
        <dbReference type="SAM" id="MobiDB-lite"/>
    </source>
</evidence>
<keyword evidence="6" id="KW-0675">Receptor</keyword>
<reference evidence="11" key="2">
    <citation type="submission" date="2021-02" db="UniProtKB">
        <authorList>
            <consortium name="EnsemblMetazoa"/>
        </authorList>
    </citation>
    <scope>IDENTIFICATION</scope>
    <source>
        <strain evidence="11">JHB</strain>
    </source>
</reference>
<feature type="transmembrane region" description="Helical" evidence="9">
    <location>
        <begin position="42"/>
        <end position="65"/>
    </location>
</feature>
<evidence type="ECO:0000256" key="6">
    <source>
        <dbReference type="ARBA" id="ARBA00023170"/>
    </source>
</evidence>
<accession>B0XFQ4</accession>
<dbReference type="InterPro" id="IPR052192">
    <property type="entry name" value="Insect_Ionotropic_Sensory_Rcpt"/>
</dbReference>
<keyword evidence="4 9" id="KW-1133">Transmembrane helix</keyword>
<keyword evidence="2" id="KW-1003">Cell membrane</keyword>
<feature type="transmembrane region" description="Helical" evidence="9">
    <location>
        <begin position="238"/>
        <end position="259"/>
    </location>
</feature>
<keyword evidence="3 9" id="KW-0812">Transmembrane</keyword>
<dbReference type="OrthoDB" id="6506757at2759"/>
<organism>
    <name type="scientific">Culex quinquefasciatus</name>
    <name type="common">Southern house mosquito</name>
    <name type="synonym">Culex pungens</name>
    <dbReference type="NCBI Taxonomy" id="7176"/>
    <lineage>
        <taxon>Eukaryota</taxon>
        <taxon>Metazoa</taxon>
        <taxon>Ecdysozoa</taxon>
        <taxon>Arthropoda</taxon>
        <taxon>Hexapoda</taxon>
        <taxon>Insecta</taxon>
        <taxon>Pterygota</taxon>
        <taxon>Neoptera</taxon>
        <taxon>Endopterygota</taxon>
        <taxon>Diptera</taxon>
        <taxon>Nematocera</taxon>
        <taxon>Culicoidea</taxon>
        <taxon>Culicidae</taxon>
        <taxon>Culicinae</taxon>
        <taxon>Culicini</taxon>
        <taxon>Culex</taxon>
        <taxon>Culex</taxon>
    </lineage>
</organism>
<dbReference type="EMBL" id="DS232950">
    <property type="protein sequence ID" value="EDS26935.1"/>
    <property type="molecule type" value="Genomic_DNA"/>
</dbReference>
<dbReference type="VEuPathDB" id="VectorBase:CQUJHB010632"/>
<comment type="subcellular location">
    <subcellularLocation>
        <location evidence="1">Cell membrane</location>
        <topology evidence="1">Multi-pass membrane protein</topology>
    </subcellularLocation>
</comment>
<dbReference type="PANTHER" id="PTHR42643">
    <property type="entry name" value="IONOTROPIC RECEPTOR 20A-RELATED"/>
    <property type="match status" value="1"/>
</dbReference>
<dbReference type="InParanoid" id="B0XFQ4"/>
<feature type="transmembrane region" description="Helical" evidence="9">
    <location>
        <begin position="100"/>
        <end position="116"/>
    </location>
</feature>
<evidence type="ECO:0000256" key="1">
    <source>
        <dbReference type="ARBA" id="ARBA00004651"/>
    </source>
</evidence>
<evidence type="ECO:0000256" key="3">
    <source>
        <dbReference type="ARBA" id="ARBA00022692"/>
    </source>
</evidence>
<proteinExistence type="predicted"/>
<evidence type="ECO:0000313" key="10">
    <source>
        <dbReference type="EMBL" id="EDS26935.1"/>
    </source>
</evidence>
<keyword evidence="5 9" id="KW-0472">Membrane</keyword>
<keyword evidence="7" id="KW-0325">Glycoprotein</keyword>
<evidence type="ECO:0000256" key="9">
    <source>
        <dbReference type="SAM" id="Phobius"/>
    </source>
</evidence>
<dbReference type="KEGG" id="cqu:CpipJ_CPIJ018140"/>
<gene>
    <name evidence="11" type="primary">6052165</name>
    <name evidence="10" type="ORF">CpipJ_CPIJ018140</name>
</gene>
<dbReference type="Proteomes" id="UP000002320">
    <property type="component" value="Unassembled WGS sequence"/>
</dbReference>
<protein>
    <submittedName>
        <fullName evidence="10 11">Uncharacterized protein</fullName>
    </submittedName>
</protein>
<dbReference type="GO" id="GO:0005886">
    <property type="term" value="C:plasma membrane"/>
    <property type="evidence" value="ECO:0007669"/>
    <property type="project" value="UniProtKB-SubCell"/>
</dbReference>
<evidence type="ECO:0000313" key="12">
    <source>
        <dbReference type="Proteomes" id="UP000002320"/>
    </source>
</evidence>
<dbReference type="EnsemblMetazoa" id="CPIJ018140-RA">
    <property type="protein sequence ID" value="CPIJ018140-PA"/>
    <property type="gene ID" value="CPIJ018140"/>
</dbReference>
<reference evidence="10" key="1">
    <citation type="submission" date="2007-03" db="EMBL/GenBank/DDBJ databases">
        <title>Annotation of Culex pipiens quinquefasciatus.</title>
        <authorList>
            <consortium name="The Broad Institute Genome Sequencing Platform"/>
            <person name="Atkinson P.W."/>
            <person name="Hemingway J."/>
            <person name="Christensen B.M."/>
            <person name="Higgs S."/>
            <person name="Kodira C."/>
            <person name="Hannick L."/>
            <person name="Megy K."/>
            <person name="O'Leary S."/>
            <person name="Pearson M."/>
            <person name="Haas B.J."/>
            <person name="Mauceli E."/>
            <person name="Wortman J.R."/>
            <person name="Lee N.H."/>
            <person name="Guigo R."/>
            <person name="Stanke M."/>
            <person name="Alvarado L."/>
            <person name="Amedeo P."/>
            <person name="Antoine C.H."/>
            <person name="Arensburger P."/>
            <person name="Bidwell S.L."/>
            <person name="Crawford M."/>
            <person name="Camaro F."/>
            <person name="Devon K."/>
            <person name="Engels R."/>
            <person name="Hammond M."/>
            <person name="Howarth C."/>
            <person name="Koehrsen M."/>
            <person name="Lawson D."/>
            <person name="Montgomery P."/>
            <person name="Nene V."/>
            <person name="Nusbaum C."/>
            <person name="Puiu D."/>
            <person name="Romero-Severson J."/>
            <person name="Severson D.W."/>
            <person name="Shumway M."/>
            <person name="Sisk P."/>
            <person name="Stolte C."/>
            <person name="Zeng Q."/>
            <person name="Eisenstadt E."/>
            <person name="Fraser-Liggett C."/>
            <person name="Strausberg R."/>
            <person name="Galagan J."/>
            <person name="Birren B."/>
            <person name="Collins F.H."/>
        </authorList>
    </citation>
    <scope>NUCLEOTIDE SEQUENCE [LARGE SCALE GENOMIC DNA]</scope>
    <source>
        <strain evidence="10">JHB</strain>
    </source>
</reference>
<dbReference type="VEuPathDB" id="VectorBase:CPIJ018140"/>
<keyword evidence="12" id="KW-1185">Reference proteome</keyword>
<dbReference type="PANTHER" id="PTHR42643:SF30">
    <property type="entry name" value="IONOTROPIC RECEPTOR 40A-RELATED"/>
    <property type="match status" value="1"/>
</dbReference>
<evidence type="ECO:0000256" key="5">
    <source>
        <dbReference type="ARBA" id="ARBA00023136"/>
    </source>
</evidence>
<dbReference type="OMA" id="FHANIMV"/>
<feature type="region of interest" description="Disordered" evidence="8">
    <location>
        <begin position="16"/>
        <end position="35"/>
    </location>
</feature>
<dbReference type="AlphaFoldDB" id="B0XFQ4"/>
<name>B0XFQ4_CULQU</name>